<dbReference type="InterPro" id="IPR019734">
    <property type="entry name" value="TPR_rpt"/>
</dbReference>
<name>A0A3P1WTX0_9ACTN</name>
<dbReference type="Gene3D" id="1.25.40.10">
    <property type="entry name" value="Tetratricopeptide repeat domain"/>
    <property type="match status" value="2"/>
</dbReference>
<dbReference type="SUPFAM" id="SSF48452">
    <property type="entry name" value="TPR-like"/>
    <property type="match status" value="1"/>
</dbReference>
<keyword evidence="3" id="KW-0812">Transmembrane</keyword>
<proteinExistence type="predicted"/>
<evidence type="ECO:0000313" key="4">
    <source>
        <dbReference type="EMBL" id="RRD48810.1"/>
    </source>
</evidence>
<dbReference type="Pfam" id="PF14559">
    <property type="entry name" value="TPR_19"/>
    <property type="match status" value="1"/>
</dbReference>
<dbReference type="InterPro" id="IPR011990">
    <property type="entry name" value="TPR-like_helical_dom_sf"/>
</dbReference>
<evidence type="ECO:0000256" key="1">
    <source>
        <dbReference type="PROSITE-ProRule" id="PRU00339"/>
    </source>
</evidence>
<dbReference type="SMART" id="SM00028">
    <property type="entry name" value="TPR"/>
    <property type="match status" value="3"/>
</dbReference>
<feature type="region of interest" description="Disordered" evidence="2">
    <location>
        <begin position="28"/>
        <end position="50"/>
    </location>
</feature>
<reference evidence="4 5" key="1">
    <citation type="submission" date="2018-11" db="EMBL/GenBank/DDBJ databases">
        <title>Genomes From Bacteria Associated with the Canine Oral Cavity: a Test Case for Automated Genome-Based Taxonomic Assignment.</title>
        <authorList>
            <person name="Coil D.A."/>
            <person name="Jospin G."/>
            <person name="Darling A.E."/>
            <person name="Wallis C."/>
            <person name="Davis I.J."/>
            <person name="Harris S."/>
            <person name="Eisen J.A."/>
            <person name="Holcombe L.J."/>
            <person name="O'Flynn C."/>
        </authorList>
    </citation>
    <scope>NUCLEOTIDE SEQUENCE [LARGE SCALE GENOMIC DNA]</scope>
    <source>
        <strain evidence="4 5">OH2822_COT-296</strain>
    </source>
</reference>
<dbReference type="GO" id="GO:0045892">
    <property type="term" value="P:negative regulation of DNA-templated transcription"/>
    <property type="evidence" value="ECO:0007669"/>
    <property type="project" value="InterPro"/>
</dbReference>
<protein>
    <submittedName>
        <fullName evidence="4">Tetratricopeptide repeat protein</fullName>
    </submittedName>
</protein>
<dbReference type="PANTHER" id="PTHR44749:SF1">
    <property type="entry name" value="TETRATRICOPEPTIDE-LIKE HELICAL DOMAIN-CONTAINING PROTEIN"/>
    <property type="match status" value="1"/>
</dbReference>
<gene>
    <name evidence="4" type="ORF">EII35_10985</name>
</gene>
<sequence>MENEGQGFTRKDLEAFLATAPDPLKDWASRQLAQFDEGTATPETPPSEADAADLADLLPDYEQADDTPVAKPARTSGLERRTGVSRLNLVLVAFLAAAIVIIVQMAGRPQPQQPMAGMPSNHPPVDASAIAELDQAQKIDKEREAELKAQIEADPANIDARLQLSTMYYNAALYQEAIPLLQQVLDQDPDHLEALLGMGAAEYGASRYDDAEKRWLRITELDPTRQEPWYSLGFLYMARTPADPERARQAWNKVVEIDPNSELAKEVSVHLGKLATPTAAPTSEG</sequence>
<dbReference type="EMBL" id="RQYT01000029">
    <property type="protein sequence ID" value="RRD48810.1"/>
    <property type="molecule type" value="Genomic_DNA"/>
</dbReference>
<dbReference type="AlphaFoldDB" id="A0A3P1WTX0"/>
<evidence type="ECO:0000256" key="2">
    <source>
        <dbReference type="SAM" id="MobiDB-lite"/>
    </source>
</evidence>
<dbReference type="PROSITE" id="PS50005">
    <property type="entry name" value="TPR"/>
    <property type="match status" value="1"/>
</dbReference>
<dbReference type="InterPro" id="IPR044650">
    <property type="entry name" value="SRFR1-like"/>
</dbReference>
<accession>A0A3P1WTX0</accession>
<dbReference type="PANTHER" id="PTHR44749">
    <property type="entry name" value="SUPPRESSOR OF RPS4-RLD 1"/>
    <property type="match status" value="1"/>
</dbReference>
<dbReference type="OrthoDB" id="5149611at2"/>
<dbReference type="RefSeq" id="WP_125228517.1">
    <property type="nucleotide sequence ID" value="NZ_RQYT01000029.1"/>
</dbReference>
<dbReference type="Proteomes" id="UP000280935">
    <property type="component" value="Unassembled WGS sequence"/>
</dbReference>
<keyword evidence="3" id="KW-1133">Transmembrane helix</keyword>
<keyword evidence="1" id="KW-0802">TPR repeat</keyword>
<feature type="transmembrane region" description="Helical" evidence="3">
    <location>
        <begin position="87"/>
        <end position="107"/>
    </location>
</feature>
<keyword evidence="3" id="KW-0472">Membrane</keyword>
<feature type="repeat" description="TPR" evidence="1">
    <location>
        <begin position="158"/>
        <end position="191"/>
    </location>
</feature>
<evidence type="ECO:0000313" key="5">
    <source>
        <dbReference type="Proteomes" id="UP000280935"/>
    </source>
</evidence>
<evidence type="ECO:0000256" key="3">
    <source>
        <dbReference type="SAM" id="Phobius"/>
    </source>
</evidence>
<organism evidence="4 5">
    <name type="scientific">Arachnia propionica</name>
    <dbReference type="NCBI Taxonomy" id="1750"/>
    <lineage>
        <taxon>Bacteria</taxon>
        <taxon>Bacillati</taxon>
        <taxon>Actinomycetota</taxon>
        <taxon>Actinomycetes</taxon>
        <taxon>Propionibacteriales</taxon>
        <taxon>Propionibacteriaceae</taxon>
        <taxon>Arachnia</taxon>
    </lineage>
</organism>
<comment type="caution">
    <text evidence="4">The sequence shown here is derived from an EMBL/GenBank/DDBJ whole genome shotgun (WGS) entry which is preliminary data.</text>
</comment>